<feature type="domain" description="3-hydroxyisobutyrate dehydrogenase-like NAD-binding" evidence="2">
    <location>
        <begin position="229"/>
        <end position="340"/>
    </location>
</feature>
<keyword evidence="4" id="KW-1185">Reference proteome</keyword>
<dbReference type="Pfam" id="PF03446">
    <property type="entry name" value="NAD_binding_2"/>
    <property type="match status" value="1"/>
</dbReference>
<evidence type="ECO:0000259" key="1">
    <source>
        <dbReference type="Pfam" id="PF03446"/>
    </source>
</evidence>
<evidence type="ECO:0000259" key="2">
    <source>
        <dbReference type="Pfam" id="PF14833"/>
    </source>
</evidence>
<accession>A0AAD1HA17</accession>
<evidence type="ECO:0000313" key="3">
    <source>
        <dbReference type="EMBL" id="BBX00965.1"/>
    </source>
</evidence>
<dbReference type="Gene3D" id="3.40.50.720">
    <property type="entry name" value="NAD(P)-binding Rossmann-like Domain"/>
    <property type="match status" value="1"/>
</dbReference>
<dbReference type="PANTHER" id="PTHR43060:SF15">
    <property type="entry name" value="3-HYDROXYISOBUTYRATE DEHYDROGENASE-LIKE 1, MITOCHONDRIAL-RELATED"/>
    <property type="match status" value="1"/>
</dbReference>
<dbReference type="InterPro" id="IPR013328">
    <property type="entry name" value="6PGD_dom2"/>
</dbReference>
<dbReference type="SUPFAM" id="SSF48179">
    <property type="entry name" value="6-phosphogluconate dehydrogenase C-terminal domain-like"/>
    <property type="match status" value="1"/>
</dbReference>
<dbReference type="InterPro" id="IPR006115">
    <property type="entry name" value="6PGDH_NADP-bd"/>
</dbReference>
<dbReference type="Gene3D" id="1.10.1040.10">
    <property type="entry name" value="N-(1-d-carboxylethyl)-l-norvaline Dehydrogenase, domain 2"/>
    <property type="match status" value="1"/>
</dbReference>
<dbReference type="InterPro" id="IPR036291">
    <property type="entry name" value="NAD(P)-bd_dom_sf"/>
</dbReference>
<proteinExistence type="predicted"/>
<sequence>MSARSYTAICTLYNDSAGLLAGKPAGFPESVRSSSIRIVLALRKEDDPMTEWSTRVPNSSGSRPADDLTVGIVGLGAIGAGVAASLARRGRIPVVFDSRPDAVITTPGVAEPVSSAADLASKCDVVLVAVFDEAQVREVLLAPDGVLAGARPGLIVVILSTIAVSAVRESADLCARSGVHLLDCGVTPGDQAAHNAVVALVGGPDDIVSRAMPVLADFTRAVVHCGPVGSGMTLKIARNLVTYCTWVAVDEAATLAAGAGVEADTFLAAMHETEAKHPQPLKMLEVRNAIDKGTVEMSTERADNAVSVAAKDLDAAIRLGAAHGLSLPLTDAVKTMIRQVFVSDRTAADGG</sequence>
<dbReference type="GO" id="GO:0050661">
    <property type="term" value="F:NADP binding"/>
    <property type="evidence" value="ECO:0007669"/>
    <property type="project" value="InterPro"/>
</dbReference>
<dbReference type="Pfam" id="PF14833">
    <property type="entry name" value="NAD_binding_11"/>
    <property type="match status" value="1"/>
</dbReference>
<feature type="domain" description="6-phosphogluconate dehydrogenase NADP-binding" evidence="1">
    <location>
        <begin position="69"/>
        <end position="226"/>
    </location>
</feature>
<dbReference type="AlphaFoldDB" id="A0AAD1HA17"/>
<evidence type="ECO:0008006" key="5">
    <source>
        <dbReference type="Google" id="ProtNLM"/>
    </source>
</evidence>
<gene>
    <name evidence="3" type="ORF">MMOR_19010</name>
</gene>
<dbReference type="GO" id="GO:0051287">
    <property type="term" value="F:NAD binding"/>
    <property type="evidence" value="ECO:0007669"/>
    <property type="project" value="InterPro"/>
</dbReference>
<dbReference type="InterPro" id="IPR029154">
    <property type="entry name" value="HIBADH-like_NADP-bd"/>
</dbReference>
<evidence type="ECO:0000313" key="4">
    <source>
        <dbReference type="Proteomes" id="UP000466681"/>
    </source>
</evidence>
<dbReference type="InterPro" id="IPR008927">
    <property type="entry name" value="6-PGluconate_DH-like_C_sf"/>
</dbReference>
<dbReference type="KEGG" id="mmor:MMOR_19010"/>
<dbReference type="EMBL" id="AP022560">
    <property type="protein sequence ID" value="BBX00965.1"/>
    <property type="molecule type" value="Genomic_DNA"/>
</dbReference>
<dbReference type="SUPFAM" id="SSF51735">
    <property type="entry name" value="NAD(P)-binding Rossmann-fold domains"/>
    <property type="match status" value="1"/>
</dbReference>
<protein>
    <recommendedName>
        <fullName evidence="5">NAD(P)-dependent oxidoreductase</fullName>
    </recommendedName>
</protein>
<organism evidence="3 4">
    <name type="scientific">Mycolicibacterium moriokaense</name>
    <dbReference type="NCBI Taxonomy" id="39691"/>
    <lineage>
        <taxon>Bacteria</taxon>
        <taxon>Bacillati</taxon>
        <taxon>Actinomycetota</taxon>
        <taxon>Actinomycetes</taxon>
        <taxon>Mycobacteriales</taxon>
        <taxon>Mycobacteriaceae</taxon>
        <taxon>Mycolicibacterium</taxon>
    </lineage>
</organism>
<reference evidence="3 4" key="1">
    <citation type="journal article" date="2019" name="Emerg. Microbes Infect.">
        <title>Comprehensive subspecies identification of 175 nontuberculous mycobacteria species based on 7547 genomic profiles.</title>
        <authorList>
            <person name="Matsumoto Y."/>
            <person name="Kinjo T."/>
            <person name="Motooka D."/>
            <person name="Nabeya D."/>
            <person name="Jung N."/>
            <person name="Uechi K."/>
            <person name="Horii T."/>
            <person name="Iida T."/>
            <person name="Fujita J."/>
            <person name="Nakamura S."/>
        </authorList>
    </citation>
    <scope>NUCLEOTIDE SEQUENCE [LARGE SCALE GENOMIC DNA]</scope>
    <source>
        <strain evidence="3 4">JCM 6375</strain>
    </source>
</reference>
<dbReference type="Proteomes" id="UP000466681">
    <property type="component" value="Chromosome"/>
</dbReference>
<dbReference type="PANTHER" id="PTHR43060">
    <property type="entry name" value="3-HYDROXYISOBUTYRATE DEHYDROGENASE-LIKE 1, MITOCHONDRIAL-RELATED"/>
    <property type="match status" value="1"/>
</dbReference>
<name>A0AAD1HA17_9MYCO</name>